<dbReference type="Proteomes" id="UP000729402">
    <property type="component" value="Unassembled WGS sequence"/>
</dbReference>
<feature type="region of interest" description="Disordered" evidence="2">
    <location>
        <begin position="178"/>
        <end position="208"/>
    </location>
</feature>
<dbReference type="PANTHER" id="PTHR10302">
    <property type="entry name" value="SINGLE-STRANDED DNA-BINDING PROTEIN"/>
    <property type="match status" value="1"/>
</dbReference>
<evidence type="ECO:0000313" key="3">
    <source>
        <dbReference type="EMBL" id="KAG8068082.1"/>
    </source>
</evidence>
<keyword evidence="4" id="KW-1185">Reference proteome</keyword>
<gene>
    <name evidence="3" type="ORF">GUJ93_ZPchr0005g16077</name>
</gene>
<name>A0A8J5SGE9_ZIZPA</name>
<feature type="compositionally biased region" description="Low complexity" evidence="2">
    <location>
        <begin position="90"/>
        <end position="114"/>
    </location>
</feature>
<dbReference type="InterPro" id="IPR000424">
    <property type="entry name" value="Primosome_PriB/ssb"/>
</dbReference>
<dbReference type="PANTHER" id="PTHR10302:SF13">
    <property type="entry name" value="SINGLE-STRANDED DNA-BINDING PROTEIN, MITOCHONDRIAL"/>
    <property type="match status" value="1"/>
</dbReference>
<reference evidence="3" key="2">
    <citation type="submission" date="2021-02" db="EMBL/GenBank/DDBJ databases">
        <authorList>
            <person name="Kimball J.A."/>
            <person name="Haas M.W."/>
            <person name="Macchietto M."/>
            <person name="Kono T."/>
            <person name="Duquette J."/>
            <person name="Shao M."/>
        </authorList>
    </citation>
    <scope>NUCLEOTIDE SEQUENCE</scope>
    <source>
        <tissue evidence="3">Fresh leaf tissue</tissue>
    </source>
</reference>
<evidence type="ECO:0000313" key="4">
    <source>
        <dbReference type="Proteomes" id="UP000729402"/>
    </source>
</evidence>
<accession>A0A8J5SGE9</accession>
<dbReference type="GO" id="GO:0006264">
    <property type="term" value="P:mitochondrial DNA replication"/>
    <property type="evidence" value="ECO:0007669"/>
    <property type="project" value="TreeGrafter"/>
</dbReference>
<dbReference type="OrthoDB" id="1078367at2759"/>
<comment type="caution">
    <text evidence="3">The sequence shown here is derived from an EMBL/GenBank/DDBJ whole genome shotgun (WGS) entry which is preliminary data.</text>
</comment>
<organism evidence="3 4">
    <name type="scientific">Zizania palustris</name>
    <name type="common">Northern wild rice</name>
    <dbReference type="NCBI Taxonomy" id="103762"/>
    <lineage>
        <taxon>Eukaryota</taxon>
        <taxon>Viridiplantae</taxon>
        <taxon>Streptophyta</taxon>
        <taxon>Embryophyta</taxon>
        <taxon>Tracheophyta</taxon>
        <taxon>Spermatophyta</taxon>
        <taxon>Magnoliopsida</taxon>
        <taxon>Liliopsida</taxon>
        <taxon>Poales</taxon>
        <taxon>Poaceae</taxon>
        <taxon>BOP clade</taxon>
        <taxon>Oryzoideae</taxon>
        <taxon>Oryzeae</taxon>
        <taxon>Zizaniinae</taxon>
        <taxon>Zizania</taxon>
    </lineage>
</organism>
<evidence type="ECO:0000256" key="2">
    <source>
        <dbReference type="SAM" id="MobiDB-lite"/>
    </source>
</evidence>
<dbReference type="InterPro" id="IPR011344">
    <property type="entry name" value="ssDNA-bd"/>
</dbReference>
<dbReference type="GO" id="GO:0042645">
    <property type="term" value="C:mitochondrial nucleoid"/>
    <property type="evidence" value="ECO:0007669"/>
    <property type="project" value="TreeGrafter"/>
</dbReference>
<sequence length="377" mass="41804">MDLLDLLFSKMGKEGNFSTASPQPPLFRGSSWTALPCRWDEWSVIGPGIWAGKKHSSRRILVDGRSGEEPHAVPLTPTSDEPPPPPSLAAPPLRSHARSAAPPASSRPVPSPRLADARAANQKASYDDYSRRQCSRFTMSSLSTGLLKGLRRVLEQQRKPIDFCRKSQAWSSTVSFSDLDKKSDMGDDDDDHTDSRRELEPQSVDPNKGWGFRGVHRAIVCGKVGQVPVQKILRNGRTVTVFTVGTGGMFDQRLVGDENLPKPAQWHRIAIHNDQLGAFAVQKLVKNSAVYVEGDIETRVYNDSIDDQVRNIQEICLRRDGKIRLLKSGESAASISLDELSKRKIVLVTLKDLGTSRPGYPSSLRAVHRCHRWLGFP</sequence>
<proteinExistence type="predicted"/>
<evidence type="ECO:0000256" key="1">
    <source>
        <dbReference type="PROSITE-ProRule" id="PRU00252"/>
    </source>
</evidence>
<dbReference type="Pfam" id="PF00436">
    <property type="entry name" value="SSB"/>
    <property type="match status" value="1"/>
</dbReference>
<dbReference type="AlphaFoldDB" id="A0A8J5SGE9"/>
<keyword evidence="1" id="KW-0238">DNA-binding</keyword>
<feature type="region of interest" description="Disordered" evidence="2">
    <location>
        <begin position="65"/>
        <end position="127"/>
    </location>
</feature>
<protein>
    <submittedName>
        <fullName evidence="3">Uncharacterized protein</fullName>
    </submittedName>
</protein>
<dbReference type="EMBL" id="JAAALK010000284">
    <property type="protein sequence ID" value="KAG8068082.1"/>
    <property type="molecule type" value="Genomic_DNA"/>
</dbReference>
<dbReference type="FunFam" id="2.40.50.140:FF:000160">
    <property type="entry name" value="single-stranded DNA-binding protein, mitochondrial"/>
    <property type="match status" value="1"/>
</dbReference>
<reference evidence="3" key="1">
    <citation type="journal article" date="2021" name="bioRxiv">
        <title>Whole Genome Assembly and Annotation of Northern Wild Rice, Zizania palustris L., Supports a Whole Genome Duplication in the Zizania Genus.</title>
        <authorList>
            <person name="Haas M."/>
            <person name="Kono T."/>
            <person name="Macchietto M."/>
            <person name="Millas R."/>
            <person name="McGilp L."/>
            <person name="Shao M."/>
            <person name="Duquette J."/>
            <person name="Hirsch C.N."/>
            <person name="Kimball J."/>
        </authorList>
    </citation>
    <scope>NUCLEOTIDE SEQUENCE</scope>
    <source>
        <tissue evidence="3">Fresh leaf tissue</tissue>
    </source>
</reference>
<feature type="compositionally biased region" description="Pro residues" evidence="2">
    <location>
        <begin position="80"/>
        <end position="89"/>
    </location>
</feature>
<dbReference type="PROSITE" id="PS50935">
    <property type="entry name" value="SSB"/>
    <property type="match status" value="1"/>
</dbReference>
<dbReference type="GO" id="GO:0003697">
    <property type="term" value="F:single-stranded DNA binding"/>
    <property type="evidence" value="ECO:0007669"/>
    <property type="project" value="InterPro"/>
</dbReference>